<dbReference type="InterPro" id="IPR049940">
    <property type="entry name" value="GluQ/Sye"/>
</dbReference>
<evidence type="ECO:0000256" key="6">
    <source>
        <dbReference type="ARBA" id="ARBA00023146"/>
    </source>
</evidence>
<evidence type="ECO:0000256" key="2">
    <source>
        <dbReference type="ARBA" id="ARBA00022723"/>
    </source>
</evidence>
<comment type="similarity">
    <text evidence="7">Belongs to the class-I aminoacyl-tRNA synthetase family. GluQ subfamily.</text>
</comment>
<dbReference type="NCBIfam" id="NF004315">
    <property type="entry name" value="PRK05710.1-4"/>
    <property type="match status" value="1"/>
</dbReference>
<evidence type="ECO:0000259" key="9">
    <source>
        <dbReference type="Pfam" id="PF00749"/>
    </source>
</evidence>
<dbReference type="GO" id="GO:0004818">
    <property type="term" value="F:glutamate-tRNA ligase activity"/>
    <property type="evidence" value="ECO:0007669"/>
    <property type="project" value="TreeGrafter"/>
</dbReference>
<proteinExistence type="inferred from homology"/>
<feature type="domain" description="Glutamyl/glutaminyl-tRNA synthetase class Ib catalytic" evidence="9">
    <location>
        <begin position="12"/>
        <end position="248"/>
    </location>
</feature>
<dbReference type="InterPro" id="IPR000924">
    <property type="entry name" value="Glu/Gln-tRNA-synth"/>
</dbReference>
<dbReference type="RefSeq" id="WP_148895897.1">
    <property type="nucleotide sequence ID" value="NZ_VNIB01000006.1"/>
</dbReference>
<feature type="binding site" evidence="7">
    <location>
        <position position="126"/>
    </location>
    <ligand>
        <name>Zn(2+)</name>
        <dbReference type="ChEBI" id="CHEBI:29105"/>
    </ligand>
</feature>
<feature type="binding site" evidence="7">
    <location>
        <position position="107"/>
    </location>
    <ligand>
        <name>Zn(2+)</name>
        <dbReference type="ChEBI" id="CHEBI:29105"/>
    </ligand>
</feature>
<evidence type="ECO:0000256" key="1">
    <source>
        <dbReference type="ARBA" id="ARBA00022598"/>
    </source>
</evidence>
<comment type="caution">
    <text evidence="10">The sequence shown here is derived from an EMBL/GenBank/DDBJ whole genome shotgun (WGS) entry which is preliminary data.</text>
</comment>
<dbReference type="Pfam" id="PF00749">
    <property type="entry name" value="tRNA-synt_1c"/>
    <property type="match status" value="1"/>
</dbReference>
<dbReference type="AlphaFoldDB" id="A0A5D3WJP6"/>
<dbReference type="Proteomes" id="UP000324159">
    <property type="component" value="Unassembled WGS sequence"/>
</dbReference>
<dbReference type="EC" id="6.1.1.-" evidence="7"/>
<dbReference type="EMBL" id="VNIB01000006">
    <property type="protein sequence ID" value="TYO98527.1"/>
    <property type="molecule type" value="Genomic_DNA"/>
</dbReference>
<dbReference type="PRINTS" id="PR00987">
    <property type="entry name" value="TRNASYNTHGLU"/>
</dbReference>
<gene>
    <name evidence="7" type="primary">gluQ</name>
    <name evidence="10" type="ORF">EDC39_106129</name>
</gene>
<dbReference type="GO" id="GO:0006400">
    <property type="term" value="P:tRNA modification"/>
    <property type="evidence" value="ECO:0007669"/>
    <property type="project" value="InterPro"/>
</dbReference>
<dbReference type="GO" id="GO:0005524">
    <property type="term" value="F:ATP binding"/>
    <property type="evidence" value="ECO:0007669"/>
    <property type="project" value="UniProtKB-KW"/>
</dbReference>
<dbReference type="PANTHER" id="PTHR43311">
    <property type="entry name" value="GLUTAMATE--TRNA LIGASE"/>
    <property type="match status" value="1"/>
</dbReference>
<dbReference type="Gene3D" id="3.40.50.620">
    <property type="entry name" value="HUPs"/>
    <property type="match status" value="1"/>
</dbReference>
<dbReference type="InterPro" id="IPR014729">
    <property type="entry name" value="Rossmann-like_a/b/a_fold"/>
</dbReference>
<comment type="function">
    <text evidence="7">Catalyzes the tRNA-independent activation of glutamate in presence of ATP and the subsequent transfer of glutamate onto a tRNA(Asp). Glutamate is transferred on the 2-amino-5-(4,5-dihydroxy-2-cyclopenten-1-yl) moiety of the queuosine in the wobble position of the QUC anticodon.</text>
</comment>
<keyword evidence="8" id="KW-0648">Protein biosynthesis</keyword>
<feature type="short sequence motif" description="'HIGH' region" evidence="7">
    <location>
        <begin position="16"/>
        <end position="26"/>
    </location>
</feature>
<dbReference type="GO" id="GO:0008270">
    <property type="term" value="F:zinc ion binding"/>
    <property type="evidence" value="ECO:0007669"/>
    <property type="project" value="UniProtKB-UniRule"/>
</dbReference>
<reference evidence="10 11" key="1">
    <citation type="submission" date="2019-07" db="EMBL/GenBank/DDBJ databases">
        <title>Genomic Encyclopedia of Type Strains, Phase IV (KMG-IV): sequencing the most valuable type-strain genomes for metagenomic binning, comparative biology and taxonomic classification.</title>
        <authorList>
            <person name="Goeker M."/>
        </authorList>
    </citation>
    <scope>NUCLEOTIDE SEQUENCE [LARGE SCALE GENOMIC DNA]</scope>
    <source>
        <strain evidence="10 11">SS015</strain>
    </source>
</reference>
<evidence type="ECO:0000313" key="10">
    <source>
        <dbReference type="EMBL" id="TYO98527.1"/>
    </source>
</evidence>
<evidence type="ECO:0000256" key="5">
    <source>
        <dbReference type="ARBA" id="ARBA00022840"/>
    </source>
</evidence>
<dbReference type="NCBIfam" id="NF004314">
    <property type="entry name" value="PRK05710.1-3"/>
    <property type="match status" value="1"/>
</dbReference>
<dbReference type="OrthoDB" id="9807503at2"/>
<feature type="binding site" evidence="7">
    <location>
        <position position="243"/>
    </location>
    <ligand>
        <name>ATP</name>
        <dbReference type="ChEBI" id="CHEBI:30616"/>
    </ligand>
</feature>
<evidence type="ECO:0000313" key="11">
    <source>
        <dbReference type="Proteomes" id="UP000324159"/>
    </source>
</evidence>
<keyword evidence="2 7" id="KW-0479">Metal-binding</keyword>
<feature type="short sequence motif" description="'KMSKS' region" evidence="7">
    <location>
        <begin position="240"/>
        <end position="244"/>
    </location>
</feature>
<feature type="binding site" evidence="7">
    <location>
        <position position="184"/>
    </location>
    <ligand>
        <name>L-glutamate</name>
        <dbReference type="ChEBI" id="CHEBI:29985"/>
    </ligand>
</feature>
<keyword evidence="6 7" id="KW-0030">Aminoacyl-tRNA synthetase</keyword>
<dbReference type="GO" id="GO:0006424">
    <property type="term" value="P:glutamyl-tRNA aminoacylation"/>
    <property type="evidence" value="ECO:0007669"/>
    <property type="project" value="InterPro"/>
</dbReference>
<sequence>MTREDRTTEYVGRFAPSPTGPLHFGSLVAAVGSYCLARQAGGRWLLRMEDLDRPRVVPGAADEILRGLETCGLEWDGEVLWQSRRDERYRAVIEALRRRGLVFDCGCSRREILASAPHPGEEGPVYPGTCRFGLPAGRKPRALRLRVPDEVVGFCDGLFGPQEQHLLTAVGDFVLKRADGLFAYQLAVVVDDHDSGVNQVVRGADLLGSTPRQIYLHQCLGWPHPRYLHLPLALAADGQKLSKRHGALPLRPRAAGRWLAAALEFLGQKVPAELRGAPPAEILAWGVAHFARERLPREAAVPDLPAED</sequence>
<protein>
    <recommendedName>
        <fullName evidence="7">Glutamyl-Q tRNA(Asp) synthetase</fullName>
        <shortName evidence="7">Glu-Q-RSs</shortName>
        <ecNumber evidence="7">6.1.1.-</ecNumber>
    </recommendedName>
</protein>
<dbReference type="GO" id="GO:0005829">
    <property type="term" value="C:cytosol"/>
    <property type="evidence" value="ECO:0007669"/>
    <property type="project" value="TreeGrafter"/>
</dbReference>
<keyword evidence="4 7" id="KW-0862">Zinc</keyword>
<evidence type="ECO:0000256" key="8">
    <source>
        <dbReference type="RuleBase" id="RU363037"/>
    </source>
</evidence>
<evidence type="ECO:0000256" key="4">
    <source>
        <dbReference type="ARBA" id="ARBA00022833"/>
    </source>
</evidence>
<dbReference type="FunFam" id="3.40.50.620:FF:000093">
    <property type="entry name" value="Glutamyl-Q tRNA(Asp) synthetase"/>
    <property type="match status" value="1"/>
</dbReference>
<keyword evidence="5 7" id="KW-0067">ATP-binding</keyword>
<feature type="binding site" evidence="7">
    <location>
        <position position="49"/>
    </location>
    <ligand>
        <name>L-glutamate</name>
        <dbReference type="ChEBI" id="CHEBI:29985"/>
    </ligand>
</feature>
<feature type="binding site" evidence="7">
    <location>
        <position position="202"/>
    </location>
    <ligand>
        <name>L-glutamate</name>
        <dbReference type="ChEBI" id="CHEBI:29985"/>
    </ligand>
</feature>
<accession>A0A5D3WJP6</accession>
<comment type="cofactor">
    <cofactor evidence="7">
        <name>Zn(2+)</name>
        <dbReference type="ChEBI" id="CHEBI:29105"/>
    </cofactor>
    <text evidence="7">Binds 1 zinc ion per subunit.</text>
</comment>
<dbReference type="PANTHER" id="PTHR43311:SF1">
    <property type="entry name" value="GLUTAMYL-Q TRNA(ASP) SYNTHETASE"/>
    <property type="match status" value="1"/>
</dbReference>
<evidence type="ECO:0000256" key="3">
    <source>
        <dbReference type="ARBA" id="ARBA00022741"/>
    </source>
</evidence>
<keyword evidence="1 7" id="KW-0436">Ligase</keyword>
<dbReference type="InterPro" id="IPR020058">
    <property type="entry name" value="Glu/Gln-tRNA-synth_Ib_cat-dom"/>
</dbReference>
<feature type="binding site" evidence="7">
    <location>
        <begin position="13"/>
        <end position="17"/>
    </location>
    <ligand>
        <name>L-glutamate</name>
        <dbReference type="ChEBI" id="CHEBI:29985"/>
    </ligand>
</feature>
<feature type="binding site" evidence="7">
    <location>
        <position position="130"/>
    </location>
    <ligand>
        <name>Zn(2+)</name>
        <dbReference type="ChEBI" id="CHEBI:29105"/>
    </ligand>
</feature>
<keyword evidence="11" id="KW-1185">Reference proteome</keyword>
<dbReference type="InterPro" id="IPR022380">
    <property type="entry name" value="Glu-Q_tRNA(Asp)_Synthase"/>
</dbReference>
<dbReference type="SUPFAM" id="SSF52374">
    <property type="entry name" value="Nucleotidylyl transferase"/>
    <property type="match status" value="1"/>
</dbReference>
<organism evidence="10 11">
    <name type="scientific">Geothermobacter ehrlichii</name>
    <dbReference type="NCBI Taxonomy" id="213224"/>
    <lineage>
        <taxon>Bacteria</taxon>
        <taxon>Pseudomonadati</taxon>
        <taxon>Thermodesulfobacteriota</taxon>
        <taxon>Desulfuromonadia</taxon>
        <taxon>Desulfuromonadales</taxon>
        <taxon>Geothermobacteraceae</taxon>
        <taxon>Geothermobacter</taxon>
    </lineage>
</organism>
<dbReference type="NCBIfam" id="TIGR03838">
    <property type="entry name" value="queuosine_YadB"/>
    <property type="match status" value="1"/>
</dbReference>
<evidence type="ECO:0000256" key="7">
    <source>
        <dbReference type="HAMAP-Rule" id="MF_01428"/>
    </source>
</evidence>
<keyword evidence="3 7" id="KW-0547">Nucleotide-binding</keyword>
<dbReference type="HAMAP" id="MF_01428">
    <property type="entry name" value="Glu_Q_tRNA_synth"/>
    <property type="match status" value="1"/>
</dbReference>
<feature type="binding site" evidence="7">
    <location>
        <position position="105"/>
    </location>
    <ligand>
        <name>Zn(2+)</name>
        <dbReference type="ChEBI" id="CHEBI:29105"/>
    </ligand>
</feature>
<name>A0A5D3WJP6_9BACT</name>